<protein>
    <recommendedName>
        <fullName evidence="3">Hedgehog/Intein (Hint) domain-containing protein</fullName>
    </recommendedName>
</protein>
<proteinExistence type="inferred from homology"/>
<dbReference type="SUPFAM" id="SSF51294">
    <property type="entry name" value="Hedgehog/intein (Hint) domain"/>
    <property type="match status" value="1"/>
</dbReference>
<keyword evidence="2" id="KW-0732">Signal</keyword>
<reference evidence="4" key="1">
    <citation type="journal article" date="2020" name="Nature">
        <title>Giant virus diversity and host interactions through global metagenomics.</title>
        <authorList>
            <person name="Schulz F."/>
            <person name="Roux S."/>
            <person name="Paez-Espino D."/>
            <person name="Jungbluth S."/>
            <person name="Walsh D.A."/>
            <person name="Denef V.J."/>
            <person name="McMahon K.D."/>
            <person name="Konstantinidis K.T."/>
            <person name="Eloe-Fadrosh E.A."/>
            <person name="Kyrpides N.C."/>
            <person name="Woyke T."/>
        </authorList>
    </citation>
    <scope>NUCLEOTIDE SEQUENCE</scope>
    <source>
        <strain evidence="4">GVMAG-M-3300023174-104</strain>
    </source>
</reference>
<sequence length="383" mass="40909">MSVDFNTFTTLNTYVLLATGNINLTGTNSITTNTFPANYAAGGTIGGSGSLTGGILNEGDKTTALSQLDTLSTNLDNLYLAGSVTILSTPISSQTLTPGIYTCEPSFTLSGGVTLTLNGAGTYIFASGLEGTEITLSGTINLINGAVLTDVYWCIRPASSSTMALAGTGLKGIFIQNSDNPSYTLNISSGVEVDGVVYSSNGANLNATSTTFNSETLCFLRNTLLLTNTGYKPIQDISVGDLVLSYGPISESQIISHSKPLFTPVTWIQSFKPSFRNSSTMPIHFQKDSLGPNIPQKDLWLSPFHGIFVDGKMTQAQQFINGTTITQDFDLEEVEYFHFETEEHCAVDAQGVKSETFINVNYAIRNLPSLNDASTSQKESIMT</sequence>
<feature type="domain" description="Hedgehog/Intein (Hint)" evidence="3">
    <location>
        <begin position="218"/>
        <end position="359"/>
    </location>
</feature>
<dbReference type="Pfam" id="PF11999">
    <property type="entry name" value="Ice_binding"/>
    <property type="match status" value="1"/>
</dbReference>
<name>A0A6C0CZ59_9ZZZZ</name>
<dbReference type="InterPro" id="IPR036844">
    <property type="entry name" value="Hint_dom_sf"/>
</dbReference>
<dbReference type="AlphaFoldDB" id="A0A6C0CZ59"/>
<organism evidence="4">
    <name type="scientific">viral metagenome</name>
    <dbReference type="NCBI Taxonomy" id="1070528"/>
    <lineage>
        <taxon>unclassified sequences</taxon>
        <taxon>metagenomes</taxon>
        <taxon>organismal metagenomes</taxon>
    </lineage>
</organism>
<dbReference type="SUPFAM" id="SSF51126">
    <property type="entry name" value="Pectin lyase-like"/>
    <property type="match status" value="1"/>
</dbReference>
<dbReference type="Pfam" id="PF13403">
    <property type="entry name" value="Hint_2"/>
    <property type="match status" value="1"/>
</dbReference>
<evidence type="ECO:0000256" key="2">
    <source>
        <dbReference type="ARBA" id="ARBA00022729"/>
    </source>
</evidence>
<dbReference type="InterPro" id="IPR028992">
    <property type="entry name" value="Hedgehog/Intein_dom"/>
</dbReference>
<dbReference type="InterPro" id="IPR021884">
    <property type="entry name" value="Ice-bd_prot"/>
</dbReference>
<evidence type="ECO:0000313" key="4">
    <source>
        <dbReference type="EMBL" id="QHT10106.1"/>
    </source>
</evidence>
<evidence type="ECO:0000259" key="3">
    <source>
        <dbReference type="Pfam" id="PF13403"/>
    </source>
</evidence>
<comment type="similarity">
    <text evidence="1">Belongs to the ice-binding protein family.</text>
</comment>
<dbReference type="InterPro" id="IPR011050">
    <property type="entry name" value="Pectin_lyase_fold/virulence"/>
</dbReference>
<dbReference type="EMBL" id="MN739518">
    <property type="protein sequence ID" value="QHT10106.1"/>
    <property type="molecule type" value="Genomic_DNA"/>
</dbReference>
<evidence type="ECO:0000256" key="1">
    <source>
        <dbReference type="ARBA" id="ARBA00005445"/>
    </source>
</evidence>
<dbReference type="Gene3D" id="2.170.16.10">
    <property type="entry name" value="Hedgehog/Intein (Hint) domain"/>
    <property type="match status" value="1"/>
</dbReference>
<accession>A0A6C0CZ59</accession>